<proteinExistence type="predicted"/>
<dbReference type="eggNOG" id="ENOG50346F8">
    <property type="taxonomic scope" value="Bacteria"/>
</dbReference>
<dbReference type="STRING" id="634500.EbC_04030"/>
<dbReference type="HOGENOM" id="CLU_1967173_0_0_6"/>
<dbReference type="RefSeq" id="WP_013200441.1">
    <property type="nucleotide sequence ID" value="NC_014306.1"/>
</dbReference>
<dbReference type="EMBL" id="FP236843">
    <property type="protein sequence ID" value="CAX57934.1"/>
    <property type="molecule type" value="Genomic_DNA"/>
</dbReference>
<accession>D8MM50</accession>
<evidence type="ECO:0000313" key="2">
    <source>
        <dbReference type="Proteomes" id="UP000008793"/>
    </source>
</evidence>
<evidence type="ECO:0000313" key="1">
    <source>
        <dbReference type="EMBL" id="CAX57934.1"/>
    </source>
</evidence>
<keyword evidence="2" id="KW-1185">Reference proteome</keyword>
<protein>
    <submittedName>
        <fullName evidence="1">Conserved uncharacterized protein</fullName>
    </submittedName>
</protein>
<dbReference type="AlphaFoldDB" id="D8MM50"/>
<dbReference type="KEGG" id="ebi:EbC_04030"/>
<dbReference type="Proteomes" id="UP000008793">
    <property type="component" value="Chromosome"/>
</dbReference>
<organism evidence="2">
    <name type="scientific">Erwinia billingiae (strain Eb661)</name>
    <dbReference type="NCBI Taxonomy" id="634500"/>
    <lineage>
        <taxon>Bacteria</taxon>
        <taxon>Pseudomonadati</taxon>
        <taxon>Pseudomonadota</taxon>
        <taxon>Gammaproteobacteria</taxon>
        <taxon>Enterobacterales</taxon>
        <taxon>Erwiniaceae</taxon>
        <taxon>Erwinia</taxon>
    </lineage>
</organism>
<reference evidence="1 2" key="1">
    <citation type="journal article" date="2010" name="BMC Genomics">
        <title>Genome comparison of the epiphytic bacteria Erwinia billingiae and E. tasmaniensis with the pear pathogen E. pyrifoliae.</title>
        <authorList>
            <person name="Kube M."/>
            <person name="Migdoll A.M."/>
            <person name="Gehring I."/>
            <person name="Heitmann K."/>
            <person name="Mayer Y."/>
            <person name="Kuhl H."/>
            <person name="Knaust F."/>
            <person name="Geider K."/>
            <person name="Reinhardt R."/>
        </authorList>
    </citation>
    <scope>NUCLEOTIDE SEQUENCE [LARGE SCALE GENOMIC DNA]</scope>
    <source>
        <strain evidence="1 2">Eb661</strain>
    </source>
</reference>
<sequence length="127" mass="14001">MTELIKYDVTGEVLASHAASFPSPARHEIKFLFSKLQDLVPTNHDCYLTSCNGTLCIIDRYRPAIAGSRVLVELDGSCNWARVRQNPPQLVTDDGEIIEGEQLDDATVIGVAIREVVSTYLAPRPCL</sequence>
<dbReference type="GeneID" id="90510398"/>
<name>D8MM50_ERWBE</name>
<gene>
    <name evidence="1" type="ordered locus">EbC_04030</name>
</gene>